<dbReference type="RefSeq" id="XP_009552115.1">
    <property type="nucleotide sequence ID" value="XM_009553820.1"/>
</dbReference>
<dbReference type="GeneID" id="20666169"/>
<sequence length="198" mass="22203">MTLQLLRSASEASSLFDTHALQARQTERIQIDVSRSTAQLAEAIKQMTASTHEEMRKINETATTLKISLSETSDLRTPSEFMSGGLRALFSFSRDFDALTTPHSFDLHPIVQLSLLFFRLLVFLMRGLLSSPTIMFILFCTFAIRMIIHRIFVPTAIDPRTTARTSTFQMFDASGASVPFRASRFEDSGALADVKNTR</sequence>
<dbReference type="KEGG" id="hir:HETIRDRAFT_106523"/>
<name>W4JS02_HETIT</name>
<organism evidence="1 2">
    <name type="scientific">Heterobasidion irregulare (strain TC 32-1)</name>
    <dbReference type="NCBI Taxonomy" id="747525"/>
    <lineage>
        <taxon>Eukaryota</taxon>
        <taxon>Fungi</taxon>
        <taxon>Dikarya</taxon>
        <taxon>Basidiomycota</taxon>
        <taxon>Agaricomycotina</taxon>
        <taxon>Agaricomycetes</taxon>
        <taxon>Russulales</taxon>
        <taxon>Bondarzewiaceae</taxon>
        <taxon>Heterobasidion</taxon>
        <taxon>Heterobasidion annosum species complex</taxon>
    </lineage>
</organism>
<dbReference type="Proteomes" id="UP000030671">
    <property type="component" value="Unassembled WGS sequence"/>
</dbReference>
<protein>
    <submittedName>
        <fullName evidence="1">Uncharacterized protein</fullName>
    </submittedName>
</protein>
<dbReference type="EMBL" id="KI925465">
    <property type="protein sequence ID" value="ETW75875.1"/>
    <property type="molecule type" value="Genomic_DNA"/>
</dbReference>
<reference evidence="1 2" key="1">
    <citation type="journal article" date="2012" name="New Phytol.">
        <title>Insight into trade-off between wood decay and parasitism from the genome of a fungal forest pathogen.</title>
        <authorList>
            <person name="Olson A."/>
            <person name="Aerts A."/>
            <person name="Asiegbu F."/>
            <person name="Belbahri L."/>
            <person name="Bouzid O."/>
            <person name="Broberg A."/>
            <person name="Canback B."/>
            <person name="Coutinho P.M."/>
            <person name="Cullen D."/>
            <person name="Dalman K."/>
            <person name="Deflorio G."/>
            <person name="van Diepen L.T."/>
            <person name="Dunand C."/>
            <person name="Duplessis S."/>
            <person name="Durling M."/>
            <person name="Gonthier P."/>
            <person name="Grimwood J."/>
            <person name="Fossdal C.G."/>
            <person name="Hansson D."/>
            <person name="Henrissat B."/>
            <person name="Hietala A."/>
            <person name="Himmelstrand K."/>
            <person name="Hoffmeister D."/>
            <person name="Hogberg N."/>
            <person name="James T.Y."/>
            <person name="Karlsson M."/>
            <person name="Kohler A."/>
            <person name="Kues U."/>
            <person name="Lee Y.H."/>
            <person name="Lin Y.C."/>
            <person name="Lind M."/>
            <person name="Lindquist E."/>
            <person name="Lombard V."/>
            <person name="Lucas S."/>
            <person name="Lunden K."/>
            <person name="Morin E."/>
            <person name="Murat C."/>
            <person name="Park J."/>
            <person name="Raffaello T."/>
            <person name="Rouze P."/>
            <person name="Salamov A."/>
            <person name="Schmutz J."/>
            <person name="Solheim H."/>
            <person name="Stahlberg J."/>
            <person name="Velez H."/>
            <person name="de Vries R.P."/>
            <person name="Wiebenga A."/>
            <person name="Woodward S."/>
            <person name="Yakovlev I."/>
            <person name="Garbelotto M."/>
            <person name="Martin F."/>
            <person name="Grigoriev I.V."/>
            <person name="Stenlid J."/>
        </authorList>
    </citation>
    <scope>NUCLEOTIDE SEQUENCE [LARGE SCALE GENOMIC DNA]</scope>
    <source>
        <strain evidence="1 2">TC 32-1</strain>
    </source>
</reference>
<gene>
    <name evidence="1" type="ORF">HETIRDRAFT_106523</name>
</gene>
<proteinExistence type="predicted"/>
<evidence type="ECO:0000313" key="2">
    <source>
        <dbReference type="Proteomes" id="UP000030671"/>
    </source>
</evidence>
<dbReference type="HOGENOM" id="CLU_1378292_0_0_1"/>
<dbReference type="InParanoid" id="W4JS02"/>
<keyword evidence="2" id="KW-1185">Reference proteome</keyword>
<dbReference type="AlphaFoldDB" id="W4JS02"/>
<evidence type="ECO:0000313" key="1">
    <source>
        <dbReference type="EMBL" id="ETW75875.1"/>
    </source>
</evidence>
<accession>W4JS02</accession>